<dbReference type="Gene3D" id="3.40.50.360">
    <property type="match status" value="1"/>
</dbReference>
<dbReference type="EMBL" id="LVVT01000001">
    <property type="protein sequence ID" value="TQS84513.1"/>
    <property type="molecule type" value="Genomic_DNA"/>
</dbReference>
<dbReference type="GO" id="GO:0016491">
    <property type="term" value="F:oxidoreductase activity"/>
    <property type="evidence" value="ECO:0007669"/>
    <property type="project" value="InterPro"/>
</dbReference>
<name>A0A8J8TF46_9ARCH</name>
<reference evidence="7" key="1">
    <citation type="submission" date="2016-03" db="EMBL/GenBank/DDBJ databases">
        <authorList>
            <person name="Borrel G."/>
            <person name="Mccann A."/>
            <person name="O'Toole P.W."/>
        </authorList>
    </citation>
    <scope>NUCLEOTIDE SEQUENCE</scope>
    <source>
        <strain evidence="7">183</strain>
    </source>
</reference>
<keyword evidence="4" id="KW-0288">FMN</keyword>
<dbReference type="PANTHER" id="PTHR43278:SF2">
    <property type="entry name" value="IRON-SULFUR FLAVOPROTEIN"/>
    <property type="match status" value="1"/>
</dbReference>
<dbReference type="InterPro" id="IPR051796">
    <property type="entry name" value="ISF_SsuE-like"/>
</dbReference>
<protein>
    <recommendedName>
        <fullName evidence="6">NADPH-dependent FMN reductase-like domain-containing protein</fullName>
    </recommendedName>
</protein>
<evidence type="ECO:0000256" key="1">
    <source>
        <dbReference type="ARBA" id="ARBA00001917"/>
    </source>
</evidence>
<keyword evidence="3" id="KW-0285">Flavoprotein</keyword>
<sequence>MKVVGVSGSPRPKSNSSTIVKAALDELASKGAETELFEMSAMKIEGCSGCMYCKSKGKCVKNDDITKIIEAIFNADAVVLAAPIYFHKYNSQFRALIDRMYCLVKPDFSCALPAGKKAIVISTQGAPDENAFKGETEWLAETLSGYFKLNVIDKLVFVNGNDANAAAENKEFISKVKSAADKLL</sequence>
<dbReference type="InterPro" id="IPR029039">
    <property type="entry name" value="Flavoprotein-like_sf"/>
</dbReference>
<comment type="similarity">
    <text evidence="5">Belongs to the SsuE family. Isf subfamily.</text>
</comment>
<evidence type="ECO:0000256" key="3">
    <source>
        <dbReference type="ARBA" id="ARBA00022630"/>
    </source>
</evidence>
<proteinExistence type="inferred from homology"/>
<comment type="cofactor">
    <cofactor evidence="2">
        <name>[4Fe-4S] cluster</name>
        <dbReference type="ChEBI" id="CHEBI:49883"/>
    </cofactor>
</comment>
<evidence type="ECO:0000313" key="7">
    <source>
        <dbReference type="EMBL" id="TQS84513.1"/>
    </source>
</evidence>
<dbReference type="SUPFAM" id="SSF52218">
    <property type="entry name" value="Flavoproteins"/>
    <property type="match status" value="1"/>
</dbReference>
<feature type="domain" description="NADPH-dependent FMN reductase-like" evidence="6">
    <location>
        <begin position="1"/>
        <end position="125"/>
    </location>
</feature>
<dbReference type="AlphaFoldDB" id="A0A8J8TF46"/>
<accession>A0A8J8TF46</accession>
<organism evidence="7 8">
    <name type="scientific">Candidatus Methanomassiliicoccus intestinalis</name>
    <dbReference type="NCBI Taxonomy" id="1406512"/>
    <lineage>
        <taxon>Archaea</taxon>
        <taxon>Methanobacteriati</taxon>
        <taxon>Thermoplasmatota</taxon>
        <taxon>Thermoplasmata</taxon>
        <taxon>Methanomassiliicoccales</taxon>
        <taxon>Methanomassiliicoccaceae</taxon>
        <taxon>Methanomassiliicoccus</taxon>
    </lineage>
</organism>
<evidence type="ECO:0000259" key="6">
    <source>
        <dbReference type="Pfam" id="PF03358"/>
    </source>
</evidence>
<evidence type="ECO:0000256" key="4">
    <source>
        <dbReference type="ARBA" id="ARBA00022643"/>
    </source>
</evidence>
<dbReference type="RefSeq" id="WP_400256381.1">
    <property type="nucleotide sequence ID" value="NZ_CAYAYE010000029.1"/>
</dbReference>
<dbReference type="InterPro" id="IPR005025">
    <property type="entry name" value="FMN_Rdtase-like_dom"/>
</dbReference>
<evidence type="ECO:0000313" key="8">
    <source>
        <dbReference type="Proteomes" id="UP000752814"/>
    </source>
</evidence>
<evidence type="ECO:0000256" key="5">
    <source>
        <dbReference type="ARBA" id="ARBA00038292"/>
    </source>
</evidence>
<dbReference type="Proteomes" id="UP000752814">
    <property type="component" value="Unassembled WGS sequence"/>
</dbReference>
<dbReference type="PANTHER" id="PTHR43278">
    <property type="entry name" value="NAD(P)H-DEPENDENT FMN-CONTAINING OXIDOREDUCTASE YWQN-RELATED"/>
    <property type="match status" value="1"/>
</dbReference>
<dbReference type="Pfam" id="PF03358">
    <property type="entry name" value="FMN_red"/>
    <property type="match status" value="1"/>
</dbReference>
<evidence type="ECO:0000256" key="2">
    <source>
        <dbReference type="ARBA" id="ARBA00001966"/>
    </source>
</evidence>
<gene>
    <name evidence="7" type="ORF">A3207_00260</name>
</gene>
<comment type="cofactor">
    <cofactor evidence="1">
        <name>FMN</name>
        <dbReference type="ChEBI" id="CHEBI:58210"/>
    </cofactor>
</comment>
<comment type="caution">
    <text evidence="7">The sequence shown here is derived from an EMBL/GenBank/DDBJ whole genome shotgun (WGS) entry which is preliminary data.</text>
</comment>